<reference evidence="6 7" key="1">
    <citation type="submission" date="2020-08" db="EMBL/GenBank/DDBJ databases">
        <title>Exploring microbial biodiversity for novel pathways involved in the catabolism of aromatic compounds derived from lignin.</title>
        <authorList>
            <person name="Elkins J."/>
        </authorList>
    </citation>
    <scope>NUCLEOTIDE SEQUENCE [LARGE SCALE GENOMIC DNA]</scope>
    <source>
        <strain evidence="6 7">B1D3A</strain>
    </source>
</reference>
<dbReference type="InterPro" id="IPR051013">
    <property type="entry name" value="MBL_superfamily_lactonases"/>
</dbReference>
<evidence type="ECO:0000256" key="3">
    <source>
        <dbReference type="ARBA" id="ARBA00022801"/>
    </source>
</evidence>
<accession>A0ABR6NEK3</accession>
<dbReference type="EMBL" id="JACHKA010000001">
    <property type="protein sequence ID" value="MBB5985708.1"/>
    <property type="molecule type" value="Genomic_DNA"/>
</dbReference>
<dbReference type="PANTHER" id="PTHR42978:SF3">
    <property type="entry name" value="BLR3078 PROTEIN"/>
    <property type="match status" value="1"/>
</dbReference>
<keyword evidence="3" id="KW-0378">Hydrolase</keyword>
<evidence type="ECO:0000256" key="4">
    <source>
        <dbReference type="ARBA" id="ARBA00022833"/>
    </source>
</evidence>
<comment type="caution">
    <text evidence="6">The sequence shown here is derived from an EMBL/GenBank/DDBJ whole genome shotgun (WGS) entry which is preliminary data.</text>
</comment>
<organism evidence="6 7">
    <name type="scientific">Sphingobium lignivorans</name>
    <dbReference type="NCBI Taxonomy" id="2735886"/>
    <lineage>
        <taxon>Bacteria</taxon>
        <taxon>Pseudomonadati</taxon>
        <taxon>Pseudomonadota</taxon>
        <taxon>Alphaproteobacteria</taxon>
        <taxon>Sphingomonadales</taxon>
        <taxon>Sphingomonadaceae</taxon>
        <taxon>Sphingobium</taxon>
    </lineage>
</organism>
<dbReference type="Pfam" id="PF00753">
    <property type="entry name" value="Lactamase_B"/>
    <property type="match status" value="1"/>
</dbReference>
<sequence length="280" mass="29931">MAALLLMTPAIAQAQTQTSSPASAKPPASAPAAITLTRLDCGEFRQPRDVSAFSDAYVYTDPPLRMPFVASCYLIRHGDRFMLWDAGFAGSNDTILLRRTLPEQLAEIGVDPAKVAFVGISHYHGDHIGQASRFPQAKLLIGAGDWAVLTATPPRYANADPAPLAHWISGGGTVEQLTGDKDVFGDGSVTILNLPGHTPGHHGLLVRLPKTGPVLISGDAVHFRENYEHDRVPGFNTDRADSLASIDRLKAIAKALGAKLIIQHDHRDVASLPAFPEAAE</sequence>
<dbReference type="InterPro" id="IPR036866">
    <property type="entry name" value="RibonucZ/Hydroxyglut_hydro"/>
</dbReference>
<dbReference type="PANTHER" id="PTHR42978">
    <property type="entry name" value="QUORUM-QUENCHING LACTONASE YTNP-RELATED-RELATED"/>
    <property type="match status" value="1"/>
</dbReference>
<evidence type="ECO:0000256" key="2">
    <source>
        <dbReference type="ARBA" id="ARBA00022723"/>
    </source>
</evidence>
<evidence type="ECO:0000313" key="7">
    <source>
        <dbReference type="Proteomes" id="UP001138540"/>
    </source>
</evidence>
<gene>
    <name evidence="6" type="ORF">HNP60_001682</name>
</gene>
<name>A0ABR6NEK3_9SPHN</name>
<dbReference type="Gene3D" id="3.60.15.10">
    <property type="entry name" value="Ribonuclease Z/Hydroxyacylglutathione hydrolase-like"/>
    <property type="match status" value="1"/>
</dbReference>
<dbReference type="SUPFAM" id="SSF56281">
    <property type="entry name" value="Metallo-hydrolase/oxidoreductase"/>
    <property type="match status" value="1"/>
</dbReference>
<keyword evidence="7" id="KW-1185">Reference proteome</keyword>
<evidence type="ECO:0000259" key="5">
    <source>
        <dbReference type="SMART" id="SM00849"/>
    </source>
</evidence>
<evidence type="ECO:0000256" key="1">
    <source>
        <dbReference type="ARBA" id="ARBA00007749"/>
    </source>
</evidence>
<dbReference type="SMART" id="SM00849">
    <property type="entry name" value="Lactamase_B"/>
    <property type="match status" value="1"/>
</dbReference>
<keyword evidence="2" id="KW-0479">Metal-binding</keyword>
<evidence type="ECO:0000313" key="6">
    <source>
        <dbReference type="EMBL" id="MBB5985708.1"/>
    </source>
</evidence>
<feature type="domain" description="Metallo-beta-lactamase" evidence="5">
    <location>
        <begin position="69"/>
        <end position="264"/>
    </location>
</feature>
<proteinExistence type="inferred from homology"/>
<comment type="similarity">
    <text evidence="1">Belongs to the metallo-beta-lactamase superfamily.</text>
</comment>
<dbReference type="Proteomes" id="UP001138540">
    <property type="component" value="Unassembled WGS sequence"/>
</dbReference>
<protein>
    <submittedName>
        <fullName evidence="6">Glyoxylase-like metal-dependent hydrolase (Beta-lactamase superfamily II)</fullName>
    </submittedName>
</protein>
<dbReference type="CDD" id="cd07729">
    <property type="entry name" value="AHL_lactonase_MBL-fold"/>
    <property type="match status" value="1"/>
</dbReference>
<dbReference type="InterPro" id="IPR001279">
    <property type="entry name" value="Metallo-B-lactamas"/>
</dbReference>
<keyword evidence="4" id="KW-0862">Zinc</keyword>